<sequence>MRLTLERVNLNVGGEPYLYDVDLDLASGSLNVLLGPTQAGKTSLLRIMAGLDRPSSGKVRVGERDVTGVSVRGRNVSMVYQQFVNYPSLTVFDNIASPLRQGKRLSREEIDRKVRATAEMLRIEKLLDRLPAELSGGQQQRTAIARALVKEADLLLLDEPLVNLDYKLREELRAEMHNLFTNRDTTVVYATTEPQEALILGGATVALDAGRVIQFGPALEVYHGPRSVRVAEVFSDPPINILPVHVDGDSCRITDGTKFTRAEHMRGLPNGDYQAAVRADHVSINRKGSNAVALMATVALAEISGSETFVHATHGALTLIARLEGVHDYRLDQQVVLNFDPARVFVFDRSGLLVAAPRHPALNRRVA</sequence>
<gene>
    <name evidence="7" type="ORF">A2W18_01380</name>
</gene>
<dbReference type="InterPro" id="IPR015853">
    <property type="entry name" value="ABC_transpr_FbpC"/>
</dbReference>
<dbReference type="EMBL" id="MFSP01000152">
    <property type="protein sequence ID" value="OGI63534.1"/>
    <property type="molecule type" value="Genomic_DNA"/>
</dbReference>
<dbReference type="GO" id="GO:0016887">
    <property type="term" value="F:ATP hydrolysis activity"/>
    <property type="evidence" value="ECO:0007669"/>
    <property type="project" value="InterPro"/>
</dbReference>
<dbReference type="InterPro" id="IPR003439">
    <property type="entry name" value="ABC_transporter-like_ATP-bd"/>
</dbReference>
<dbReference type="SUPFAM" id="SSF52540">
    <property type="entry name" value="P-loop containing nucleoside triphosphate hydrolases"/>
    <property type="match status" value="1"/>
</dbReference>
<dbReference type="InterPro" id="IPR012340">
    <property type="entry name" value="NA-bd_OB-fold"/>
</dbReference>
<dbReference type="PANTHER" id="PTHR43875:SF1">
    <property type="entry name" value="OSMOPROTECTIVE COMPOUNDS UPTAKE ATP-BINDING PROTEIN GGTA"/>
    <property type="match status" value="1"/>
</dbReference>
<dbReference type="GO" id="GO:0015408">
    <property type="term" value="F:ABC-type ferric iron transporter activity"/>
    <property type="evidence" value="ECO:0007669"/>
    <property type="project" value="InterPro"/>
</dbReference>
<evidence type="ECO:0000256" key="1">
    <source>
        <dbReference type="ARBA" id="ARBA00022448"/>
    </source>
</evidence>
<comment type="caution">
    <text evidence="7">The sequence shown here is derived from an EMBL/GenBank/DDBJ whole genome shotgun (WGS) entry which is preliminary data.</text>
</comment>
<keyword evidence="2" id="KW-1003">Cell membrane</keyword>
<accession>A0A1F6V292</accession>
<dbReference type="InterPro" id="IPR047641">
    <property type="entry name" value="ABC_transpr_MalK/UgpC-like"/>
</dbReference>
<dbReference type="InterPro" id="IPR008995">
    <property type="entry name" value="Mo/tungstate-bd_C_term_dom"/>
</dbReference>
<keyword evidence="3" id="KW-0547">Nucleotide-binding</keyword>
<dbReference type="Gene3D" id="2.40.50.140">
    <property type="entry name" value="Nucleic acid-binding proteins"/>
    <property type="match status" value="1"/>
</dbReference>
<dbReference type="Gene3D" id="3.40.50.300">
    <property type="entry name" value="P-loop containing nucleotide triphosphate hydrolases"/>
    <property type="match status" value="1"/>
</dbReference>
<dbReference type="SUPFAM" id="SSF50331">
    <property type="entry name" value="MOP-like"/>
    <property type="match status" value="1"/>
</dbReference>
<evidence type="ECO:0000256" key="4">
    <source>
        <dbReference type="ARBA" id="ARBA00022840"/>
    </source>
</evidence>
<dbReference type="Pfam" id="PF00005">
    <property type="entry name" value="ABC_tran"/>
    <property type="match status" value="1"/>
</dbReference>
<dbReference type="InterPro" id="IPR003593">
    <property type="entry name" value="AAA+_ATPase"/>
</dbReference>
<name>A0A1F6V292_9PROT</name>
<reference evidence="7 8" key="1">
    <citation type="journal article" date="2016" name="Nat. Commun.">
        <title>Thousands of microbial genomes shed light on interconnected biogeochemical processes in an aquifer system.</title>
        <authorList>
            <person name="Anantharaman K."/>
            <person name="Brown C.T."/>
            <person name="Hug L.A."/>
            <person name="Sharon I."/>
            <person name="Castelle C.J."/>
            <person name="Probst A.J."/>
            <person name="Thomas B.C."/>
            <person name="Singh A."/>
            <person name="Wilkins M.J."/>
            <person name="Karaoz U."/>
            <person name="Brodie E.L."/>
            <person name="Williams K.H."/>
            <person name="Hubbard S.S."/>
            <person name="Banfield J.F."/>
        </authorList>
    </citation>
    <scope>NUCLEOTIDE SEQUENCE [LARGE SCALE GENOMIC DNA]</scope>
</reference>
<keyword evidence="1" id="KW-0813">Transport</keyword>
<dbReference type="CDD" id="cd03259">
    <property type="entry name" value="ABC_Carb_Solutes_like"/>
    <property type="match status" value="1"/>
</dbReference>
<keyword evidence="5" id="KW-0472">Membrane</keyword>
<keyword evidence="4" id="KW-0067">ATP-binding</keyword>
<protein>
    <recommendedName>
        <fullName evidence="6">ABC transporter domain-containing protein</fullName>
    </recommendedName>
</protein>
<organism evidence="7 8">
    <name type="scientific">Candidatus Muproteobacteria bacterium RBG_16_60_9</name>
    <dbReference type="NCBI Taxonomy" id="1817755"/>
    <lineage>
        <taxon>Bacteria</taxon>
        <taxon>Pseudomonadati</taxon>
        <taxon>Pseudomonadota</taxon>
        <taxon>Candidatus Muproteobacteria</taxon>
    </lineage>
</organism>
<dbReference type="InterPro" id="IPR013611">
    <property type="entry name" value="Transp-assoc_OB_typ2"/>
</dbReference>
<dbReference type="SMART" id="SM00382">
    <property type="entry name" value="AAA"/>
    <property type="match status" value="1"/>
</dbReference>
<evidence type="ECO:0000313" key="8">
    <source>
        <dbReference type="Proteomes" id="UP000179076"/>
    </source>
</evidence>
<dbReference type="GO" id="GO:0005524">
    <property type="term" value="F:ATP binding"/>
    <property type="evidence" value="ECO:0007669"/>
    <property type="project" value="UniProtKB-KW"/>
</dbReference>
<dbReference type="Gene3D" id="2.40.50.100">
    <property type="match status" value="1"/>
</dbReference>
<evidence type="ECO:0000256" key="3">
    <source>
        <dbReference type="ARBA" id="ARBA00022741"/>
    </source>
</evidence>
<dbReference type="Proteomes" id="UP000179076">
    <property type="component" value="Unassembled WGS sequence"/>
</dbReference>
<evidence type="ECO:0000256" key="5">
    <source>
        <dbReference type="ARBA" id="ARBA00023136"/>
    </source>
</evidence>
<dbReference type="InterPro" id="IPR027417">
    <property type="entry name" value="P-loop_NTPase"/>
</dbReference>
<evidence type="ECO:0000256" key="2">
    <source>
        <dbReference type="ARBA" id="ARBA00022475"/>
    </source>
</evidence>
<evidence type="ECO:0000313" key="7">
    <source>
        <dbReference type="EMBL" id="OGI63534.1"/>
    </source>
</evidence>
<dbReference type="GO" id="GO:0055052">
    <property type="term" value="C:ATP-binding cassette (ABC) transporter complex, substrate-binding subunit-containing"/>
    <property type="evidence" value="ECO:0007669"/>
    <property type="project" value="TreeGrafter"/>
</dbReference>
<evidence type="ECO:0000259" key="6">
    <source>
        <dbReference type="PROSITE" id="PS50893"/>
    </source>
</evidence>
<dbReference type="PANTHER" id="PTHR43875">
    <property type="entry name" value="MALTODEXTRIN IMPORT ATP-BINDING PROTEIN MSMX"/>
    <property type="match status" value="1"/>
</dbReference>
<dbReference type="Pfam" id="PF08402">
    <property type="entry name" value="TOBE_2"/>
    <property type="match status" value="1"/>
</dbReference>
<dbReference type="PROSITE" id="PS50893">
    <property type="entry name" value="ABC_TRANSPORTER_2"/>
    <property type="match status" value="1"/>
</dbReference>
<proteinExistence type="predicted"/>
<feature type="domain" description="ABC transporter" evidence="6">
    <location>
        <begin position="3"/>
        <end position="234"/>
    </location>
</feature>
<dbReference type="AlphaFoldDB" id="A0A1F6V292"/>